<evidence type="ECO:0000313" key="4">
    <source>
        <dbReference type="Proteomes" id="UP000317940"/>
    </source>
</evidence>
<keyword evidence="4" id="KW-1185">Reference proteome</keyword>
<comment type="caution">
    <text evidence="3">The sequence shown here is derived from an EMBL/GenBank/DDBJ whole genome shotgun (WGS) entry which is preliminary data.</text>
</comment>
<gene>
    <name evidence="3" type="ORF">FHX73_14125</name>
</gene>
<dbReference type="EMBL" id="VIWT01000004">
    <property type="protein sequence ID" value="TWF82643.1"/>
    <property type="molecule type" value="Genomic_DNA"/>
</dbReference>
<organism evidence="3 4">
    <name type="scientific">Kitasatospora viridis</name>
    <dbReference type="NCBI Taxonomy" id="281105"/>
    <lineage>
        <taxon>Bacteria</taxon>
        <taxon>Bacillati</taxon>
        <taxon>Actinomycetota</taxon>
        <taxon>Actinomycetes</taxon>
        <taxon>Kitasatosporales</taxon>
        <taxon>Streptomycetaceae</taxon>
        <taxon>Kitasatospora</taxon>
    </lineage>
</organism>
<dbReference type="Gene3D" id="2.120.10.70">
    <property type="entry name" value="Fucose-specific lectin"/>
    <property type="match status" value="1"/>
</dbReference>
<feature type="domain" description="PLL-like beta propeller" evidence="2">
    <location>
        <begin position="164"/>
        <end position="447"/>
    </location>
</feature>
<evidence type="ECO:0000313" key="3">
    <source>
        <dbReference type="EMBL" id="TWF82643.1"/>
    </source>
</evidence>
<sequence length="787" mass="82378">MRGFLRPPPRSPHRSDRPVRRAGRALLVAALTAAGLLPLATPASSQAPDLEPATPVVATAGDGTTTVFVRGSANGLFRRDRDPDTGQWGQWADTGGRTDGIPSVGRRLDGRLEVFARRASGHLWHQAQGDWGWGAWDDMGTPPGTTVAGTAAVVTDDNTATSADSGGLVQANADGRLELFVRGADNAIWHRAQVAPNGKAWSPWEQLGGGPWAGAPAAVVTGSGRIALVARTPDGHLEATGQKQPGTQHNALPPDNWTAWTDLGGGYVSNPALATSTYVEDAAHPGKHPTGSLLQAVANRSDHHPWIVAQSKPGNTAHPGGTWDVDHPFDLGLNLTGPPVVAATSDGRLSVFGPDANHDVVSRSQTLSPVPDTDPTGIWAGDWAHLTGANANTLTVTRTTSGAFTLLAVDTASNKLFARDQLAAGTSTSPSGTWLDWSDLATIGSGPCDGPGSLSCLDITSYDLGLALDLPTDGTNQLVRTTADASSPSQRWSLVPLPGDTGGTFRIVNGNGQCIAEQTETIGPWHLRLGDCGTDGYLTSWYLEPIVTGNTEKPLGYYIHQAGKPAGDEYCLTALQNGVYAHPASEVERVDCGVGDPNEKQAWMLGRNGVVGAPGILELALQHAAAVCASGDSSSSCSFQDTNTPPAYNGPGCVVGDILYNASPGSDADYTAKWEHTTGSEWSVGGELSIQPFEKLGVTFTTDHTWVDESSTAEDATITVPPGQFGWVEQSSVVRESVGYWRISFRGYTYTFPGRNLTGATDTTGGKTLVVVTKTAAEPPTDAVCNQ</sequence>
<name>A0A561T6A5_9ACTN</name>
<dbReference type="SUPFAM" id="SSF89372">
    <property type="entry name" value="Fucose-specific lectin"/>
    <property type="match status" value="2"/>
</dbReference>
<dbReference type="SUPFAM" id="SSF50370">
    <property type="entry name" value="Ricin B-like lectins"/>
    <property type="match status" value="1"/>
</dbReference>
<proteinExistence type="predicted"/>
<accession>A0A561T6A5</accession>
<dbReference type="InterPro" id="IPR035992">
    <property type="entry name" value="Ricin_B-like_lectins"/>
</dbReference>
<reference evidence="3 4" key="1">
    <citation type="submission" date="2019-06" db="EMBL/GenBank/DDBJ databases">
        <title>Sequencing the genomes of 1000 actinobacteria strains.</title>
        <authorList>
            <person name="Klenk H.-P."/>
        </authorList>
    </citation>
    <scope>NUCLEOTIDE SEQUENCE [LARGE SCALE GENOMIC DNA]</scope>
    <source>
        <strain evidence="3 4">DSM 44826</strain>
    </source>
</reference>
<dbReference type="AlphaFoldDB" id="A0A561T6A5"/>
<feature type="region of interest" description="Disordered" evidence="1">
    <location>
        <begin position="77"/>
        <end position="104"/>
    </location>
</feature>
<feature type="compositionally biased region" description="Pro residues" evidence="1">
    <location>
        <begin position="1"/>
        <end position="10"/>
    </location>
</feature>
<feature type="region of interest" description="Disordered" evidence="1">
    <location>
        <begin position="1"/>
        <end position="20"/>
    </location>
</feature>
<dbReference type="Proteomes" id="UP000317940">
    <property type="component" value="Unassembled WGS sequence"/>
</dbReference>
<feature type="domain" description="PLL-like beta propeller" evidence="2">
    <location>
        <begin position="54"/>
        <end position="154"/>
    </location>
</feature>
<dbReference type="CDD" id="cd22954">
    <property type="entry name" value="PLL_lectin"/>
    <property type="match status" value="1"/>
</dbReference>
<evidence type="ECO:0000256" key="1">
    <source>
        <dbReference type="SAM" id="MobiDB-lite"/>
    </source>
</evidence>
<evidence type="ECO:0000259" key="2">
    <source>
        <dbReference type="Pfam" id="PF26607"/>
    </source>
</evidence>
<dbReference type="RefSeq" id="WP_145909934.1">
    <property type="nucleotide sequence ID" value="NZ_BAAAMZ010000017.1"/>
</dbReference>
<protein>
    <recommendedName>
        <fullName evidence="2">PLL-like beta propeller domain-containing protein</fullName>
    </recommendedName>
</protein>
<dbReference type="Pfam" id="PF26607">
    <property type="entry name" value="DUF8189"/>
    <property type="match status" value="2"/>
</dbReference>
<dbReference type="CDD" id="cd00161">
    <property type="entry name" value="beta-trefoil_Ricin-like"/>
    <property type="match status" value="1"/>
</dbReference>
<dbReference type="PROSITE" id="PS50231">
    <property type="entry name" value="RICIN_B_LECTIN"/>
    <property type="match status" value="1"/>
</dbReference>
<dbReference type="OrthoDB" id="6064917at2"/>
<dbReference type="InterPro" id="IPR058502">
    <property type="entry name" value="PLL-like_beta-prop"/>
</dbReference>